<dbReference type="PROSITE" id="PS51186">
    <property type="entry name" value="GNAT"/>
    <property type="match status" value="1"/>
</dbReference>
<proteinExistence type="predicted"/>
<dbReference type="InterPro" id="IPR000182">
    <property type="entry name" value="GNAT_dom"/>
</dbReference>
<evidence type="ECO:0000313" key="2">
    <source>
        <dbReference type="EMBL" id="KAJ5241762.1"/>
    </source>
</evidence>
<dbReference type="GeneID" id="81378176"/>
<protein>
    <recommendedName>
        <fullName evidence="1">N-acetyltransferase domain-containing protein</fullName>
    </recommendedName>
</protein>
<dbReference type="Proteomes" id="UP001147733">
    <property type="component" value="Unassembled WGS sequence"/>
</dbReference>
<dbReference type="SUPFAM" id="SSF55729">
    <property type="entry name" value="Acyl-CoA N-acyltransferases (Nat)"/>
    <property type="match status" value="1"/>
</dbReference>
<dbReference type="InterPro" id="IPR016181">
    <property type="entry name" value="Acyl_CoA_acyltransferase"/>
</dbReference>
<keyword evidence="3" id="KW-1185">Reference proteome</keyword>
<organism evidence="2 3">
    <name type="scientific">Penicillium citrinum</name>
    <dbReference type="NCBI Taxonomy" id="5077"/>
    <lineage>
        <taxon>Eukaryota</taxon>
        <taxon>Fungi</taxon>
        <taxon>Dikarya</taxon>
        <taxon>Ascomycota</taxon>
        <taxon>Pezizomycotina</taxon>
        <taxon>Eurotiomycetes</taxon>
        <taxon>Eurotiomycetidae</taxon>
        <taxon>Eurotiales</taxon>
        <taxon>Aspergillaceae</taxon>
        <taxon>Penicillium</taxon>
    </lineage>
</organism>
<dbReference type="Pfam" id="PF13508">
    <property type="entry name" value="Acetyltransf_7"/>
    <property type="match status" value="1"/>
</dbReference>
<comment type="caution">
    <text evidence="2">The sequence shown here is derived from an EMBL/GenBank/DDBJ whole genome shotgun (WGS) entry which is preliminary data.</text>
</comment>
<evidence type="ECO:0000313" key="3">
    <source>
        <dbReference type="Proteomes" id="UP001147733"/>
    </source>
</evidence>
<dbReference type="PANTHER" id="PTHR42791">
    <property type="entry name" value="GNAT FAMILY ACETYLTRANSFERASE"/>
    <property type="match status" value="1"/>
</dbReference>
<accession>A0A9W9TUD8</accession>
<dbReference type="Gene3D" id="3.40.630.30">
    <property type="match status" value="1"/>
</dbReference>
<name>A0A9W9TUD8_PENCI</name>
<dbReference type="CDD" id="cd04301">
    <property type="entry name" value="NAT_SF"/>
    <property type="match status" value="1"/>
</dbReference>
<evidence type="ECO:0000259" key="1">
    <source>
        <dbReference type="PROSITE" id="PS51186"/>
    </source>
</evidence>
<dbReference type="PANTHER" id="PTHR42791:SF1">
    <property type="entry name" value="N-ACETYLTRANSFERASE DOMAIN-CONTAINING PROTEIN"/>
    <property type="match status" value="1"/>
</dbReference>
<feature type="domain" description="N-acetyltransferase" evidence="1">
    <location>
        <begin position="43"/>
        <end position="224"/>
    </location>
</feature>
<dbReference type="AlphaFoldDB" id="A0A9W9TUD8"/>
<gene>
    <name evidence="2" type="ORF">N7469_000089</name>
</gene>
<reference evidence="2" key="2">
    <citation type="journal article" date="2023" name="IMA Fungus">
        <title>Comparative genomic study of the Penicillium genus elucidates a diverse pangenome and 15 lateral gene transfer events.</title>
        <authorList>
            <person name="Petersen C."/>
            <person name="Sorensen T."/>
            <person name="Nielsen M.R."/>
            <person name="Sondergaard T.E."/>
            <person name="Sorensen J.L."/>
            <person name="Fitzpatrick D.A."/>
            <person name="Frisvad J.C."/>
            <person name="Nielsen K.L."/>
        </authorList>
    </citation>
    <scope>NUCLEOTIDE SEQUENCE</scope>
    <source>
        <strain evidence="2">IBT 23319</strain>
    </source>
</reference>
<dbReference type="EMBL" id="JAPQKT010000001">
    <property type="protein sequence ID" value="KAJ5241762.1"/>
    <property type="molecule type" value="Genomic_DNA"/>
</dbReference>
<sequence length="225" mass="25621">MGAIPPARVDFKVIPATEEDCMTLAQTQAIAYDNAKKDTPETNIYQRMFGSYSDEVNAFREQGFVNKMQQDPTAHFFKAVTQDTNGQEKMMGWTLWYYFTEPKIVEHFKIETQWPSTANVDCANEFIGESTLVRAKYMNGKRFGWLQTLCVLPEYCGQGVGSALLRYGFSVGRGLGLKDFWVEATRDGHDLYERFGFRDVEATPMALHKYGGKGTAYIWGMRCTD</sequence>
<dbReference type="GO" id="GO:0016747">
    <property type="term" value="F:acyltransferase activity, transferring groups other than amino-acyl groups"/>
    <property type="evidence" value="ECO:0007669"/>
    <property type="project" value="InterPro"/>
</dbReference>
<dbReference type="RefSeq" id="XP_056504766.1">
    <property type="nucleotide sequence ID" value="XM_056639009.1"/>
</dbReference>
<dbReference type="InterPro" id="IPR052523">
    <property type="entry name" value="Trichothecene_AcTrans"/>
</dbReference>
<dbReference type="OrthoDB" id="2832510at2759"/>
<reference evidence="2" key="1">
    <citation type="submission" date="2022-11" db="EMBL/GenBank/DDBJ databases">
        <authorList>
            <person name="Petersen C."/>
        </authorList>
    </citation>
    <scope>NUCLEOTIDE SEQUENCE</scope>
    <source>
        <strain evidence="2">IBT 23319</strain>
    </source>
</reference>